<dbReference type="EMBL" id="FQZE01000039">
    <property type="protein sequence ID" value="SHJ90536.1"/>
    <property type="molecule type" value="Genomic_DNA"/>
</dbReference>
<dbReference type="STRING" id="1168035.SAMN05444280_13914"/>
<proteinExistence type="predicted"/>
<reference evidence="1 2" key="1">
    <citation type="submission" date="2016-11" db="EMBL/GenBank/DDBJ databases">
        <authorList>
            <person name="Jaros S."/>
            <person name="Januszkiewicz K."/>
            <person name="Wedrychowicz H."/>
        </authorList>
    </citation>
    <scope>NUCLEOTIDE SEQUENCE [LARGE SCALE GENOMIC DNA]</scope>
    <source>
        <strain evidence="1 2">DSM 27063</strain>
    </source>
</reference>
<protein>
    <submittedName>
        <fullName evidence="1">Uncharacterized protein</fullName>
    </submittedName>
</protein>
<evidence type="ECO:0000313" key="1">
    <source>
        <dbReference type="EMBL" id="SHJ90536.1"/>
    </source>
</evidence>
<dbReference type="Proteomes" id="UP000184050">
    <property type="component" value="Unassembled WGS sequence"/>
</dbReference>
<keyword evidence="2" id="KW-1185">Reference proteome</keyword>
<dbReference type="AlphaFoldDB" id="A0A1M6N4I6"/>
<name>A0A1M6N4I6_9BACT</name>
<gene>
    <name evidence="1" type="ORF">SAMN05444280_13914</name>
</gene>
<accession>A0A1M6N4I6</accession>
<dbReference type="OrthoDB" id="1122968at2"/>
<evidence type="ECO:0000313" key="2">
    <source>
        <dbReference type="Proteomes" id="UP000184050"/>
    </source>
</evidence>
<sequence>MIIERTDKEVIIRLQPSVNIEELQELANFFRYKEITSKYKTPQDEVDKLASDVNKNWYKKNRDDLLK</sequence>
<organism evidence="1 2">
    <name type="scientific">Tangfeifania diversioriginum</name>
    <dbReference type="NCBI Taxonomy" id="1168035"/>
    <lineage>
        <taxon>Bacteria</taxon>
        <taxon>Pseudomonadati</taxon>
        <taxon>Bacteroidota</taxon>
        <taxon>Bacteroidia</taxon>
        <taxon>Marinilabiliales</taxon>
        <taxon>Prolixibacteraceae</taxon>
        <taxon>Tangfeifania</taxon>
    </lineage>
</organism>
<dbReference type="RefSeq" id="WP_073173175.1">
    <property type="nucleotide sequence ID" value="NZ_FQZE01000039.1"/>
</dbReference>